<feature type="transmembrane region" description="Helical" evidence="1">
    <location>
        <begin position="16"/>
        <end position="35"/>
    </location>
</feature>
<comment type="caution">
    <text evidence="2">The sequence shown here is derived from an EMBL/GenBank/DDBJ whole genome shotgun (WGS) entry which is preliminary data.</text>
</comment>
<accession>A0A9Q0H6G8</accession>
<dbReference type="EMBL" id="JAMYWD010000010">
    <property type="protein sequence ID" value="KAJ4959501.1"/>
    <property type="molecule type" value="Genomic_DNA"/>
</dbReference>
<keyword evidence="3" id="KW-1185">Reference proteome</keyword>
<organism evidence="2 3">
    <name type="scientific">Protea cynaroides</name>
    <dbReference type="NCBI Taxonomy" id="273540"/>
    <lineage>
        <taxon>Eukaryota</taxon>
        <taxon>Viridiplantae</taxon>
        <taxon>Streptophyta</taxon>
        <taxon>Embryophyta</taxon>
        <taxon>Tracheophyta</taxon>
        <taxon>Spermatophyta</taxon>
        <taxon>Magnoliopsida</taxon>
        <taxon>Proteales</taxon>
        <taxon>Proteaceae</taxon>
        <taxon>Protea</taxon>
    </lineage>
</organism>
<feature type="transmembrane region" description="Helical" evidence="1">
    <location>
        <begin position="47"/>
        <end position="64"/>
    </location>
</feature>
<evidence type="ECO:0000313" key="2">
    <source>
        <dbReference type="EMBL" id="KAJ4959501.1"/>
    </source>
</evidence>
<dbReference type="AlphaFoldDB" id="A0A9Q0H6G8"/>
<sequence length="145" mass="16181">MYPERFSVRFISSLEAHFGALGLVCKLVFSAIISHKWKERNNRSGRGFSLLAALPLFCYIILGADSTNYDNDCRRIAREIPAVAVWVCAGEKVPLEEGTNGFRSSSTFLPRLLPVVVAGELFSPSSQSIFVDGQIWLWGFSRNHP</sequence>
<proteinExistence type="predicted"/>
<keyword evidence="1" id="KW-1133">Transmembrane helix</keyword>
<evidence type="ECO:0000256" key="1">
    <source>
        <dbReference type="SAM" id="Phobius"/>
    </source>
</evidence>
<reference evidence="2" key="1">
    <citation type="journal article" date="2023" name="Plant J.">
        <title>The genome of the king protea, Protea cynaroides.</title>
        <authorList>
            <person name="Chang J."/>
            <person name="Duong T.A."/>
            <person name="Schoeman C."/>
            <person name="Ma X."/>
            <person name="Roodt D."/>
            <person name="Barker N."/>
            <person name="Li Z."/>
            <person name="Van de Peer Y."/>
            <person name="Mizrachi E."/>
        </authorList>
    </citation>
    <scope>NUCLEOTIDE SEQUENCE</scope>
    <source>
        <tissue evidence="2">Young leaves</tissue>
    </source>
</reference>
<dbReference type="Proteomes" id="UP001141806">
    <property type="component" value="Unassembled WGS sequence"/>
</dbReference>
<keyword evidence="1" id="KW-0472">Membrane</keyword>
<protein>
    <submittedName>
        <fullName evidence="2">Uncharacterized protein</fullName>
    </submittedName>
</protein>
<evidence type="ECO:0000313" key="3">
    <source>
        <dbReference type="Proteomes" id="UP001141806"/>
    </source>
</evidence>
<keyword evidence="1" id="KW-0812">Transmembrane</keyword>
<gene>
    <name evidence="2" type="ORF">NE237_026612</name>
</gene>
<name>A0A9Q0H6G8_9MAGN</name>